<dbReference type="GO" id="GO:0004842">
    <property type="term" value="F:ubiquitin-protein transferase activity"/>
    <property type="evidence" value="ECO:0007669"/>
    <property type="project" value="InterPro"/>
</dbReference>
<feature type="region of interest" description="Disordered" evidence="2">
    <location>
        <begin position="391"/>
        <end position="420"/>
    </location>
</feature>
<dbReference type="PANTHER" id="PTHR16047:SF13">
    <property type="entry name" value="E3 UBIQUITIN-PROTEIN LIGASE RFWD3"/>
    <property type="match status" value="1"/>
</dbReference>
<dbReference type="Proteomes" id="UP001370490">
    <property type="component" value="Unassembled WGS sequence"/>
</dbReference>
<evidence type="ECO:0000256" key="2">
    <source>
        <dbReference type="SAM" id="MobiDB-lite"/>
    </source>
</evidence>
<evidence type="ECO:0000313" key="5">
    <source>
        <dbReference type="Proteomes" id="UP001370490"/>
    </source>
</evidence>
<feature type="compositionally biased region" description="Acidic residues" evidence="2">
    <location>
        <begin position="27"/>
        <end position="69"/>
    </location>
</feature>
<feature type="region of interest" description="Disordered" evidence="2">
    <location>
        <begin position="337"/>
        <end position="356"/>
    </location>
</feature>
<dbReference type="SUPFAM" id="SSF57850">
    <property type="entry name" value="RING/U-box"/>
    <property type="match status" value="1"/>
</dbReference>
<dbReference type="GO" id="GO:0016567">
    <property type="term" value="P:protein ubiquitination"/>
    <property type="evidence" value="ECO:0007669"/>
    <property type="project" value="InterPro"/>
</dbReference>
<dbReference type="AlphaFoldDB" id="A0AAN8YUE9"/>
<dbReference type="InterPro" id="IPR001841">
    <property type="entry name" value="Znf_RING"/>
</dbReference>
<keyword evidence="1" id="KW-0479">Metal-binding</keyword>
<proteinExistence type="predicted"/>
<keyword evidence="1" id="KW-0862">Zinc</keyword>
<sequence length="420" mass="48718">MDGRDRQHHDNQESDRDHQPHEFMNIYDDDDDHDHDEDDDINEVDLYFEEEEEEEFEFDDDDEEEEDYDEDNFLYDEEEEDFDFDEPMEGFFGDDDVFGDGFQDEEMLDVPVAAPVVPVEEEDDPSIRVSERGRQREASNVGEDVKGEEREGECSGSSEWETNEIDGLLCPICMEPWAQAGDHLICCLPCGHVYGLSCIKRWLQQLGSISGKCPQCKKMFQLDHVRRLYASRLLAVDEMLRKKLLYLETRCAHLEKKEKLWCKREKAWLEKEKDLHDQNSILTAELTKEKLRELPDRMEQSRGSVTWERDVYAQVMRGGKYGQIRGLGLGPTSSRLWDASSSHRVDSEPSNVEKDRDHRLQEIEKELKTMMKRQLALESLVHSCMGRSNTGQAIGMRTNGTSDAQFQDVSSAQNVEEGSY</sequence>
<dbReference type="PROSITE" id="PS50089">
    <property type="entry name" value="ZF_RING_2"/>
    <property type="match status" value="1"/>
</dbReference>
<dbReference type="GO" id="GO:0008270">
    <property type="term" value="F:zinc ion binding"/>
    <property type="evidence" value="ECO:0007669"/>
    <property type="project" value="UniProtKB-KW"/>
</dbReference>
<dbReference type="Pfam" id="PF13639">
    <property type="entry name" value="zf-RING_2"/>
    <property type="match status" value="1"/>
</dbReference>
<reference evidence="4 5" key="1">
    <citation type="submission" date="2023-12" db="EMBL/GenBank/DDBJ databases">
        <title>A high-quality genome assembly for Dillenia turbinata (Dilleniales).</title>
        <authorList>
            <person name="Chanderbali A."/>
        </authorList>
    </citation>
    <scope>NUCLEOTIDE SEQUENCE [LARGE SCALE GENOMIC DNA]</scope>
    <source>
        <strain evidence="4">LSX21</strain>
        <tissue evidence="4">Leaf</tissue>
    </source>
</reference>
<feature type="compositionally biased region" description="Basic and acidic residues" evidence="2">
    <location>
        <begin position="341"/>
        <end position="356"/>
    </location>
</feature>
<dbReference type="GO" id="GO:0005634">
    <property type="term" value="C:nucleus"/>
    <property type="evidence" value="ECO:0007669"/>
    <property type="project" value="InterPro"/>
</dbReference>
<feature type="domain" description="RING-type" evidence="3">
    <location>
        <begin position="170"/>
        <end position="217"/>
    </location>
</feature>
<dbReference type="GO" id="GO:0036297">
    <property type="term" value="P:interstrand cross-link repair"/>
    <property type="evidence" value="ECO:0007669"/>
    <property type="project" value="InterPro"/>
</dbReference>
<feature type="compositionally biased region" description="Basic and acidic residues" evidence="2">
    <location>
        <begin position="125"/>
        <end position="153"/>
    </location>
</feature>
<evidence type="ECO:0000259" key="3">
    <source>
        <dbReference type="PROSITE" id="PS50089"/>
    </source>
</evidence>
<dbReference type="PANTHER" id="PTHR16047">
    <property type="entry name" value="RFWD3 PROTEIN"/>
    <property type="match status" value="1"/>
</dbReference>
<comment type="caution">
    <text evidence="4">The sequence shown here is derived from an EMBL/GenBank/DDBJ whole genome shotgun (WGS) entry which is preliminary data.</text>
</comment>
<dbReference type="InterPro" id="IPR013083">
    <property type="entry name" value="Znf_RING/FYVE/PHD"/>
</dbReference>
<dbReference type="InterPro" id="IPR037381">
    <property type="entry name" value="RFWD3"/>
</dbReference>
<keyword evidence="5" id="KW-1185">Reference proteome</keyword>
<feature type="compositionally biased region" description="Basic and acidic residues" evidence="2">
    <location>
        <begin position="1"/>
        <end position="21"/>
    </location>
</feature>
<feature type="region of interest" description="Disordered" evidence="2">
    <location>
        <begin position="1"/>
        <end position="69"/>
    </location>
</feature>
<evidence type="ECO:0000256" key="1">
    <source>
        <dbReference type="PROSITE-ProRule" id="PRU00175"/>
    </source>
</evidence>
<evidence type="ECO:0000313" key="4">
    <source>
        <dbReference type="EMBL" id="KAK6913456.1"/>
    </source>
</evidence>
<dbReference type="CDD" id="cd16450">
    <property type="entry name" value="mRING-C3HGC3_RFWD3"/>
    <property type="match status" value="1"/>
</dbReference>
<accession>A0AAN8YUE9</accession>
<gene>
    <name evidence="4" type="ORF">RJ641_023057</name>
</gene>
<feature type="region of interest" description="Disordered" evidence="2">
    <location>
        <begin position="119"/>
        <end position="159"/>
    </location>
</feature>
<dbReference type="SMART" id="SM00184">
    <property type="entry name" value="RING"/>
    <property type="match status" value="1"/>
</dbReference>
<protein>
    <submittedName>
        <fullName evidence="4">Zinc finger, RING-type</fullName>
    </submittedName>
</protein>
<name>A0AAN8YUE9_9MAGN</name>
<dbReference type="EMBL" id="JBAMMX010000027">
    <property type="protein sequence ID" value="KAK6913456.1"/>
    <property type="molecule type" value="Genomic_DNA"/>
</dbReference>
<organism evidence="4 5">
    <name type="scientific">Dillenia turbinata</name>
    <dbReference type="NCBI Taxonomy" id="194707"/>
    <lineage>
        <taxon>Eukaryota</taxon>
        <taxon>Viridiplantae</taxon>
        <taxon>Streptophyta</taxon>
        <taxon>Embryophyta</taxon>
        <taxon>Tracheophyta</taxon>
        <taxon>Spermatophyta</taxon>
        <taxon>Magnoliopsida</taxon>
        <taxon>eudicotyledons</taxon>
        <taxon>Gunneridae</taxon>
        <taxon>Pentapetalae</taxon>
        <taxon>Dilleniales</taxon>
        <taxon>Dilleniaceae</taxon>
        <taxon>Dillenia</taxon>
    </lineage>
</organism>
<keyword evidence="1" id="KW-0863">Zinc-finger</keyword>
<dbReference type="Gene3D" id="3.30.40.10">
    <property type="entry name" value="Zinc/RING finger domain, C3HC4 (zinc finger)"/>
    <property type="match status" value="1"/>
</dbReference>